<evidence type="ECO:0000313" key="2">
    <source>
        <dbReference type="EMBL" id="MVW74507.1"/>
    </source>
</evidence>
<sequence>MHGSELEDERHCTDPRPRPWLRVIVSLAILGFLLGLMIGRSLQPALLRLEQVEVTERGLLLWFNEEPQGIRVAQQQGRFSLSLPSLGRAQQGQLQLDGRPVNWRLSKVDRLLQLQVVAARPLTGQWYLAPLEGRWRLRVELAQE</sequence>
<feature type="transmembrane region" description="Helical" evidence="1">
    <location>
        <begin position="20"/>
        <end position="39"/>
    </location>
</feature>
<dbReference type="RefSeq" id="WP_160343456.1">
    <property type="nucleotide sequence ID" value="NZ_WKJZ01000001.1"/>
</dbReference>
<organism evidence="2 3">
    <name type="scientific">Pseudomonas xionganensis</name>
    <dbReference type="NCBI Taxonomy" id="2654845"/>
    <lineage>
        <taxon>Bacteria</taxon>
        <taxon>Pseudomonadati</taxon>
        <taxon>Pseudomonadota</taxon>
        <taxon>Gammaproteobacteria</taxon>
        <taxon>Pseudomonadales</taxon>
        <taxon>Pseudomonadaceae</taxon>
        <taxon>Pseudomonas</taxon>
    </lineage>
</organism>
<proteinExistence type="predicted"/>
<name>A0A6I4KR15_9PSED</name>
<protein>
    <submittedName>
        <fullName evidence="2">Uncharacterized protein</fullName>
    </submittedName>
</protein>
<dbReference type="EMBL" id="WKJZ01000001">
    <property type="protein sequence ID" value="MVW74507.1"/>
    <property type="molecule type" value="Genomic_DNA"/>
</dbReference>
<keyword evidence="3" id="KW-1185">Reference proteome</keyword>
<evidence type="ECO:0000313" key="3">
    <source>
        <dbReference type="Proteomes" id="UP000429555"/>
    </source>
</evidence>
<dbReference type="AlphaFoldDB" id="A0A6I4KR15"/>
<gene>
    <name evidence="2" type="ORF">GJV18_04180</name>
</gene>
<keyword evidence="1" id="KW-0472">Membrane</keyword>
<keyword evidence="1" id="KW-0812">Transmembrane</keyword>
<evidence type="ECO:0000256" key="1">
    <source>
        <dbReference type="SAM" id="Phobius"/>
    </source>
</evidence>
<dbReference type="Proteomes" id="UP000429555">
    <property type="component" value="Unassembled WGS sequence"/>
</dbReference>
<reference evidence="2 3" key="1">
    <citation type="submission" date="2019-11" db="EMBL/GenBank/DDBJ databases">
        <title>Pseudomonas flavidum sp. nov., isolated from Baiyang Lake.</title>
        <authorList>
            <person name="Zhao Y."/>
        </authorList>
    </citation>
    <scope>NUCLEOTIDE SEQUENCE [LARGE SCALE GENOMIC DNA]</scope>
    <source>
        <strain evidence="3">R-22-3 w-18</strain>
    </source>
</reference>
<keyword evidence="1" id="KW-1133">Transmembrane helix</keyword>
<accession>A0A6I4KR15</accession>
<comment type="caution">
    <text evidence="2">The sequence shown here is derived from an EMBL/GenBank/DDBJ whole genome shotgun (WGS) entry which is preliminary data.</text>
</comment>